<dbReference type="NCBIfam" id="TIGR01484">
    <property type="entry name" value="HAD-SF-IIB"/>
    <property type="match status" value="1"/>
</dbReference>
<organism evidence="1 2">
    <name type="scientific">Actinokineospora xionganensis</name>
    <dbReference type="NCBI Taxonomy" id="2684470"/>
    <lineage>
        <taxon>Bacteria</taxon>
        <taxon>Bacillati</taxon>
        <taxon>Actinomycetota</taxon>
        <taxon>Actinomycetes</taxon>
        <taxon>Pseudonocardiales</taxon>
        <taxon>Pseudonocardiaceae</taxon>
        <taxon>Actinokineospora</taxon>
    </lineage>
</organism>
<dbReference type="InterPro" id="IPR036412">
    <property type="entry name" value="HAD-like_sf"/>
</dbReference>
<dbReference type="InterPro" id="IPR006379">
    <property type="entry name" value="HAD-SF_hydro_IIB"/>
</dbReference>
<dbReference type="Gene3D" id="3.40.50.1000">
    <property type="entry name" value="HAD superfamily/HAD-like"/>
    <property type="match status" value="1"/>
</dbReference>
<dbReference type="EMBL" id="JABVED010000003">
    <property type="protein sequence ID" value="MBC6446857.1"/>
    <property type="molecule type" value="Genomic_DNA"/>
</dbReference>
<reference evidence="1 2" key="1">
    <citation type="submission" date="2020-06" db="EMBL/GenBank/DDBJ databases">
        <title>Actinokineospora xiongansis sp. nov., isolated from soil of Baiyangdian.</title>
        <authorList>
            <person name="Zhang X."/>
        </authorList>
    </citation>
    <scope>NUCLEOTIDE SEQUENCE [LARGE SCALE GENOMIC DNA]</scope>
    <source>
        <strain evidence="1 2">HBU206404</strain>
    </source>
</reference>
<sequence length="269" mass="28531">MEKPRLIASDIDGTLLSVDESVTPRTQATIDRVLTSGTPFVLVTGRPPRWIPPVAEPTGLNGYAVCANGAVVYDIASSSVLSVHGLEPMLLHDVAHTLDGVLPGMRLASEWADLGPYDGGVTFATEPGFRNPWGDAEQNMRPRAELLGRLSTKLLIRHEDMTSAEIAMVAGELLGDAVDITYSTNRGLIEISAPGVTKAHGLAEVAERVGVAQESVVAFGDMPNDIEMLRWAGHGVAMANADAAVIAAADEVTASHTEDGVAQVLERWF</sequence>
<dbReference type="Gene3D" id="3.30.1240.10">
    <property type="match status" value="1"/>
</dbReference>
<keyword evidence="2" id="KW-1185">Reference proteome</keyword>
<evidence type="ECO:0000313" key="2">
    <source>
        <dbReference type="Proteomes" id="UP000734823"/>
    </source>
</evidence>
<accession>A0ABR7L3D0</accession>
<gene>
    <name evidence="1" type="ORF">GPZ80_06660</name>
</gene>
<dbReference type="Proteomes" id="UP000734823">
    <property type="component" value="Unassembled WGS sequence"/>
</dbReference>
<dbReference type="SUPFAM" id="SSF56784">
    <property type="entry name" value="HAD-like"/>
    <property type="match status" value="1"/>
</dbReference>
<proteinExistence type="predicted"/>
<dbReference type="PROSITE" id="PS01228">
    <property type="entry name" value="COF_1"/>
    <property type="match status" value="1"/>
</dbReference>
<dbReference type="Pfam" id="PF08282">
    <property type="entry name" value="Hydrolase_3"/>
    <property type="match status" value="1"/>
</dbReference>
<protein>
    <submittedName>
        <fullName evidence="1">HAD family phosphatase</fullName>
    </submittedName>
</protein>
<comment type="caution">
    <text evidence="1">The sequence shown here is derived from an EMBL/GenBank/DDBJ whole genome shotgun (WGS) entry which is preliminary data.</text>
</comment>
<dbReference type="RefSeq" id="WP_187219169.1">
    <property type="nucleotide sequence ID" value="NZ_JABVED010000003.1"/>
</dbReference>
<evidence type="ECO:0000313" key="1">
    <source>
        <dbReference type="EMBL" id="MBC6446857.1"/>
    </source>
</evidence>
<dbReference type="PANTHER" id="PTHR10000">
    <property type="entry name" value="PHOSPHOSERINE PHOSPHATASE"/>
    <property type="match status" value="1"/>
</dbReference>
<dbReference type="InterPro" id="IPR023214">
    <property type="entry name" value="HAD_sf"/>
</dbReference>
<dbReference type="PANTHER" id="PTHR10000:SF8">
    <property type="entry name" value="HAD SUPERFAMILY HYDROLASE-LIKE, TYPE 3"/>
    <property type="match status" value="1"/>
</dbReference>
<name>A0ABR7L3D0_9PSEU</name>